<dbReference type="NCBIfam" id="NF011984">
    <property type="entry name" value="PRK15446.1-5"/>
    <property type="match status" value="1"/>
</dbReference>
<accession>A0ABM9X7E8</accession>
<dbReference type="NCBIfam" id="NF011990">
    <property type="entry name" value="PRK15446.2-6"/>
    <property type="match status" value="1"/>
</dbReference>
<dbReference type="InterPro" id="IPR051781">
    <property type="entry name" value="Metallo-dep_Hydrolase"/>
</dbReference>
<evidence type="ECO:0000313" key="1">
    <source>
        <dbReference type="EMBL" id="EDQ05394.1"/>
    </source>
</evidence>
<comment type="caution">
    <text evidence="1">The sequence shown here is derived from an EMBL/GenBank/DDBJ whole genome shotgun (WGS) entry which is preliminary data.</text>
</comment>
<dbReference type="EMBL" id="ABID01000001">
    <property type="protein sequence ID" value="EDQ05394.1"/>
    <property type="molecule type" value="Genomic_DNA"/>
</dbReference>
<dbReference type="PANTHER" id="PTHR43135">
    <property type="entry name" value="ALPHA-D-RIBOSE 1-METHYLPHOSPHONATE 5-TRIPHOSPHATE DIPHOSPHATASE"/>
    <property type="match status" value="1"/>
</dbReference>
<dbReference type="PANTHER" id="PTHR43135:SF3">
    <property type="entry name" value="ALPHA-D-RIBOSE 1-METHYLPHOSPHONATE 5-TRIPHOSPHATE DIPHOSPHATASE"/>
    <property type="match status" value="1"/>
</dbReference>
<gene>
    <name evidence="1" type="ORF">OIHEL45_01250</name>
</gene>
<dbReference type="PIRSF" id="PIRSF038971">
    <property type="entry name" value="PhnM"/>
    <property type="match status" value="1"/>
</dbReference>
<keyword evidence="2" id="KW-1185">Reference proteome</keyword>
<proteinExistence type="predicted"/>
<protein>
    <submittedName>
        <fullName evidence="1">Alkylphosphonate utilization protein PhnM</fullName>
    </submittedName>
</protein>
<dbReference type="Gene3D" id="3.20.20.140">
    <property type="entry name" value="Metal-dependent hydrolases"/>
    <property type="match status" value="1"/>
</dbReference>
<organism evidence="1 2">
    <name type="scientific">Sulfitobacter indolifex HEL-45</name>
    <dbReference type="NCBI Taxonomy" id="391624"/>
    <lineage>
        <taxon>Bacteria</taxon>
        <taxon>Pseudomonadati</taxon>
        <taxon>Pseudomonadota</taxon>
        <taxon>Alphaproteobacteria</taxon>
        <taxon>Rhodobacterales</taxon>
        <taxon>Roseobacteraceae</taxon>
        <taxon>Sulfitobacter</taxon>
    </lineage>
</organism>
<name>A0ABM9X7E8_9RHOB</name>
<reference evidence="1 2" key="1">
    <citation type="submission" date="2007-11" db="EMBL/GenBank/DDBJ databases">
        <authorList>
            <person name="Wagner-Dobler I."/>
            <person name="Ferriera S."/>
            <person name="Johnson J."/>
            <person name="Kravitz S."/>
            <person name="Beeson K."/>
            <person name="Sutton G."/>
            <person name="Rogers Y.-H."/>
            <person name="Friedman R."/>
            <person name="Frazier M."/>
            <person name="Venter J.C."/>
        </authorList>
    </citation>
    <scope>NUCLEOTIDE SEQUENCE [LARGE SCALE GENOMIC DNA]</scope>
    <source>
        <strain evidence="1 2">HEL-45</strain>
    </source>
</reference>
<dbReference type="InterPro" id="IPR012696">
    <property type="entry name" value="PhnM"/>
</dbReference>
<dbReference type="InterPro" id="IPR011059">
    <property type="entry name" value="Metal-dep_hydrolase_composite"/>
</dbReference>
<sequence length="390" mass="42231">MRNKRDVLMTKETILANAKLILPDEVKTGSIVLRDGVIADIAEGAAVPKGAADCEGRYLAPGLVELHTDNLERHMKPRPKVDWPHRAAIIAHDRELAGTGITTVFDAIRVGSIISDDGRKRYDKYARNMADEILMMRDSGALSISHHIHLRAEVCSETLEEELAEFGPDDKVGIVSLMDHTPGQRQFRDVQKFEDYVCGKNGLPREDFGDYVTFLHGLQERLGAKHEAAAVAAAKRYGAALASHDDTTAQQVATSHAHGVRLAEFPTTREAAQACHAQDIATIMGAPNLVRGGSHSGNVAAQELAELDLLDILSSDYVPAALLLGAVQLGNLWGNMARGLATVTRTPAHHVGLTDRGEIAVGMRADLIEFEVMKDAPILRSVIAMGKRVA</sequence>
<dbReference type="NCBIfam" id="TIGR02318">
    <property type="entry name" value="phosphono_phnM"/>
    <property type="match status" value="1"/>
</dbReference>
<dbReference type="SUPFAM" id="SSF51338">
    <property type="entry name" value="Composite domain of metallo-dependent hydrolases"/>
    <property type="match status" value="1"/>
</dbReference>
<dbReference type="Proteomes" id="UP000003257">
    <property type="component" value="Unassembled WGS sequence"/>
</dbReference>
<dbReference type="SUPFAM" id="SSF51556">
    <property type="entry name" value="Metallo-dependent hydrolases"/>
    <property type="match status" value="1"/>
</dbReference>
<dbReference type="InterPro" id="IPR032466">
    <property type="entry name" value="Metal_Hydrolase"/>
</dbReference>
<evidence type="ECO:0000313" key="2">
    <source>
        <dbReference type="Proteomes" id="UP000003257"/>
    </source>
</evidence>